<dbReference type="InterPro" id="IPR058031">
    <property type="entry name" value="AAA_lid_NorR"/>
</dbReference>
<dbReference type="SUPFAM" id="SSF46689">
    <property type="entry name" value="Homeodomain-like"/>
    <property type="match status" value="1"/>
</dbReference>
<dbReference type="InterPro" id="IPR027417">
    <property type="entry name" value="P-loop_NTPase"/>
</dbReference>
<protein>
    <submittedName>
        <fullName evidence="8">Nif-specific regulatory protein</fullName>
    </submittedName>
</protein>
<dbReference type="PANTHER" id="PTHR32071">
    <property type="entry name" value="TRANSCRIPTIONAL REGULATORY PROTEIN"/>
    <property type="match status" value="1"/>
</dbReference>
<evidence type="ECO:0000256" key="3">
    <source>
        <dbReference type="ARBA" id="ARBA00023015"/>
    </source>
</evidence>
<dbReference type="SUPFAM" id="SSF52540">
    <property type="entry name" value="P-loop containing nucleoside triphosphate hydrolases"/>
    <property type="match status" value="1"/>
</dbReference>
<evidence type="ECO:0000256" key="1">
    <source>
        <dbReference type="ARBA" id="ARBA00022741"/>
    </source>
</evidence>
<evidence type="ECO:0000256" key="5">
    <source>
        <dbReference type="ARBA" id="ARBA00023159"/>
    </source>
</evidence>
<keyword evidence="4" id="KW-0238">DNA-binding</keyword>
<dbReference type="Gene3D" id="1.10.10.60">
    <property type="entry name" value="Homeodomain-like"/>
    <property type="match status" value="1"/>
</dbReference>
<evidence type="ECO:0000256" key="4">
    <source>
        <dbReference type="ARBA" id="ARBA00023125"/>
    </source>
</evidence>
<dbReference type="FunFam" id="3.40.50.300:FF:000006">
    <property type="entry name" value="DNA-binding transcriptional regulator NtrC"/>
    <property type="match status" value="1"/>
</dbReference>
<name>A0A1M5HTE7_9BACT</name>
<sequence>MENGIEALELKVLYEISRMVGQALHLEQALYGILEVLSRSMAMERATVVLRDPASGLLKIRAAHGLRDEEINRGIYHPDEGITGLIFRTAKPFVVPDISREPLFLNKTGSRSIQKDQIAFIGVPVILHGRTVGVLSVDRLFGREVTFQEDIRFLSIVAAIIAQFFDLNMQVAEREKDLRRENLALRVEVSEKYNDFFMIGQSPPMVELQGLIHKVAASKASVLLLGESGTGKTLVARIVHELSPRARHPFVKVNCAALPDNLLESELFGHEKGAFTGAAASKPGRVEAADGGTLFLDEIGELSPALQAKLLRFLHEKEFERLGGTRTKRVDVRIVAATNKDLEAAVEAGTFRGDLFYRLNVFPVRVPSLRERRSDIPLLADFFLRRACAEYGKNLHFSPEALEVLCRYSWPGNVRELENVIERLVILTDGPLVTPAQIPSFVAEEGSASVVPGSGMSRLEALEREEILGALERNAWVQSRAARDLGLTLRQLSYRVRKYGLDPVVKENKANLRRSTP</sequence>
<keyword evidence="6" id="KW-0804">Transcription</keyword>
<dbReference type="InterPro" id="IPR003593">
    <property type="entry name" value="AAA+_ATPase"/>
</dbReference>
<dbReference type="Pfam" id="PF25601">
    <property type="entry name" value="AAA_lid_14"/>
    <property type="match status" value="1"/>
</dbReference>
<dbReference type="EMBL" id="FQVB01000048">
    <property type="protein sequence ID" value="SHG19231.1"/>
    <property type="molecule type" value="Genomic_DNA"/>
</dbReference>
<dbReference type="Pfam" id="PF00158">
    <property type="entry name" value="Sigma54_activat"/>
    <property type="match status" value="1"/>
</dbReference>
<gene>
    <name evidence="8" type="ORF">SAMN02745206_03428</name>
</gene>
<evidence type="ECO:0000313" key="8">
    <source>
        <dbReference type="EMBL" id="SHG19231.1"/>
    </source>
</evidence>
<reference evidence="9" key="1">
    <citation type="submission" date="2016-11" db="EMBL/GenBank/DDBJ databases">
        <authorList>
            <person name="Varghese N."/>
            <person name="Submissions S."/>
        </authorList>
    </citation>
    <scope>NUCLEOTIDE SEQUENCE [LARGE SCALE GENOMIC DNA]</scope>
    <source>
        <strain evidence="9">DSM 9756</strain>
    </source>
</reference>
<dbReference type="PROSITE" id="PS00676">
    <property type="entry name" value="SIGMA54_INTERACT_2"/>
    <property type="match status" value="1"/>
</dbReference>
<dbReference type="SMART" id="SM00382">
    <property type="entry name" value="AAA"/>
    <property type="match status" value="1"/>
</dbReference>
<dbReference type="InterPro" id="IPR025944">
    <property type="entry name" value="Sigma_54_int_dom_CS"/>
</dbReference>
<dbReference type="AlphaFoldDB" id="A0A1M5HTE7"/>
<dbReference type="GO" id="GO:0005524">
    <property type="term" value="F:ATP binding"/>
    <property type="evidence" value="ECO:0007669"/>
    <property type="project" value="UniProtKB-KW"/>
</dbReference>
<dbReference type="PROSITE" id="PS50045">
    <property type="entry name" value="SIGMA54_INTERACT_4"/>
    <property type="match status" value="1"/>
</dbReference>
<keyword evidence="2" id="KW-0067">ATP-binding</keyword>
<dbReference type="SMART" id="SM00065">
    <property type="entry name" value="GAF"/>
    <property type="match status" value="1"/>
</dbReference>
<dbReference type="InterPro" id="IPR025662">
    <property type="entry name" value="Sigma_54_int_dom_ATP-bd_1"/>
</dbReference>
<dbReference type="Gene3D" id="3.40.50.300">
    <property type="entry name" value="P-loop containing nucleotide triphosphate hydrolases"/>
    <property type="match status" value="1"/>
</dbReference>
<dbReference type="SUPFAM" id="SSF55781">
    <property type="entry name" value="GAF domain-like"/>
    <property type="match status" value="1"/>
</dbReference>
<keyword evidence="3" id="KW-0805">Transcription regulation</keyword>
<dbReference type="PRINTS" id="PR01590">
    <property type="entry name" value="HTHFIS"/>
</dbReference>
<evidence type="ECO:0000313" key="9">
    <source>
        <dbReference type="Proteomes" id="UP000184076"/>
    </source>
</evidence>
<organism evidence="8 9">
    <name type="scientific">Desulfacinum infernum DSM 9756</name>
    <dbReference type="NCBI Taxonomy" id="1121391"/>
    <lineage>
        <taxon>Bacteria</taxon>
        <taxon>Pseudomonadati</taxon>
        <taxon>Thermodesulfobacteriota</taxon>
        <taxon>Syntrophobacteria</taxon>
        <taxon>Syntrophobacterales</taxon>
        <taxon>Syntrophobacteraceae</taxon>
        <taxon>Desulfacinum</taxon>
    </lineage>
</organism>
<dbReference type="Pfam" id="PF01590">
    <property type="entry name" value="GAF"/>
    <property type="match status" value="1"/>
</dbReference>
<keyword evidence="5" id="KW-0010">Activator</keyword>
<dbReference type="Gene3D" id="1.10.8.60">
    <property type="match status" value="1"/>
</dbReference>
<dbReference type="PROSITE" id="PS00675">
    <property type="entry name" value="SIGMA54_INTERACT_1"/>
    <property type="match status" value="1"/>
</dbReference>
<dbReference type="GO" id="GO:0006355">
    <property type="term" value="P:regulation of DNA-templated transcription"/>
    <property type="evidence" value="ECO:0007669"/>
    <property type="project" value="InterPro"/>
</dbReference>
<dbReference type="PROSITE" id="PS00688">
    <property type="entry name" value="SIGMA54_INTERACT_3"/>
    <property type="match status" value="1"/>
</dbReference>
<dbReference type="RefSeq" id="WP_073041677.1">
    <property type="nucleotide sequence ID" value="NZ_FQVB01000048.1"/>
</dbReference>
<dbReference type="InterPro" id="IPR003018">
    <property type="entry name" value="GAF"/>
</dbReference>
<dbReference type="OrthoDB" id="9763792at2"/>
<dbReference type="InterPro" id="IPR029016">
    <property type="entry name" value="GAF-like_dom_sf"/>
</dbReference>
<dbReference type="Proteomes" id="UP000184076">
    <property type="component" value="Unassembled WGS sequence"/>
</dbReference>
<dbReference type="CDD" id="cd00009">
    <property type="entry name" value="AAA"/>
    <property type="match status" value="1"/>
</dbReference>
<dbReference type="InterPro" id="IPR009057">
    <property type="entry name" value="Homeodomain-like_sf"/>
</dbReference>
<evidence type="ECO:0000256" key="2">
    <source>
        <dbReference type="ARBA" id="ARBA00022840"/>
    </source>
</evidence>
<accession>A0A1M5HTE7</accession>
<dbReference type="GO" id="GO:0043565">
    <property type="term" value="F:sequence-specific DNA binding"/>
    <property type="evidence" value="ECO:0007669"/>
    <property type="project" value="InterPro"/>
</dbReference>
<evidence type="ECO:0000259" key="7">
    <source>
        <dbReference type="PROSITE" id="PS50045"/>
    </source>
</evidence>
<dbReference type="InterPro" id="IPR002078">
    <property type="entry name" value="Sigma_54_int"/>
</dbReference>
<dbReference type="InterPro" id="IPR002197">
    <property type="entry name" value="HTH_Fis"/>
</dbReference>
<dbReference type="Gene3D" id="3.30.450.40">
    <property type="match status" value="1"/>
</dbReference>
<dbReference type="STRING" id="1121391.SAMN02745206_03428"/>
<dbReference type="Pfam" id="PF02954">
    <property type="entry name" value="HTH_8"/>
    <property type="match status" value="1"/>
</dbReference>
<evidence type="ECO:0000256" key="6">
    <source>
        <dbReference type="ARBA" id="ARBA00023163"/>
    </source>
</evidence>
<proteinExistence type="predicted"/>
<dbReference type="InterPro" id="IPR025943">
    <property type="entry name" value="Sigma_54_int_dom_ATP-bd_2"/>
</dbReference>
<feature type="domain" description="Sigma-54 factor interaction" evidence="7">
    <location>
        <begin position="198"/>
        <end position="426"/>
    </location>
</feature>
<keyword evidence="1" id="KW-0547">Nucleotide-binding</keyword>
<dbReference type="PANTHER" id="PTHR32071:SF117">
    <property type="entry name" value="PTS-DEPENDENT DIHYDROXYACETONE KINASE OPERON REGULATORY PROTEIN-RELATED"/>
    <property type="match status" value="1"/>
</dbReference>
<keyword evidence="9" id="KW-1185">Reference proteome</keyword>